<dbReference type="EMBL" id="CP090979">
    <property type="protein sequence ID" value="UJF36557.1"/>
    <property type="molecule type" value="Genomic_DNA"/>
</dbReference>
<geneLocation type="plasmid" evidence="1 2">
    <name>pYPD9-1</name>
</geneLocation>
<dbReference type="Proteomes" id="UP001649230">
    <property type="component" value="Plasmid pYPD9-1"/>
</dbReference>
<accession>A0ABY3SRQ7</accession>
<sequence>MKGYHYLPKFPSGTKQAIKSFDRIFHKLHNRVVRITGTFDNKSWYRVKFYTEDGQVYDFKGFAWWYGGEGPRGLAVCLRKLGICESIIEKLTDHSCKLQGDTYNPNSFFINIERNQLEEVSA</sequence>
<organism evidence="1 2">
    <name type="scientific">Paenibacillus hexagrammi</name>
    <dbReference type="NCBI Taxonomy" id="2908839"/>
    <lineage>
        <taxon>Bacteria</taxon>
        <taxon>Bacillati</taxon>
        <taxon>Bacillota</taxon>
        <taxon>Bacilli</taxon>
        <taxon>Bacillales</taxon>
        <taxon>Paenibacillaceae</taxon>
        <taxon>Paenibacillus</taxon>
    </lineage>
</organism>
<protein>
    <submittedName>
        <fullName evidence="1">Uncharacterized protein</fullName>
    </submittedName>
</protein>
<gene>
    <name evidence="1" type="ORF">L0M14_30685</name>
</gene>
<name>A0ABY3SRQ7_9BACL</name>
<keyword evidence="2" id="KW-1185">Reference proteome</keyword>
<evidence type="ECO:0000313" key="2">
    <source>
        <dbReference type="Proteomes" id="UP001649230"/>
    </source>
</evidence>
<proteinExistence type="predicted"/>
<evidence type="ECO:0000313" key="1">
    <source>
        <dbReference type="EMBL" id="UJF36557.1"/>
    </source>
</evidence>
<reference evidence="1 2" key="1">
    <citation type="journal article" date="2024" name="Int. J. Syst. Evol. Microbiol.">
        <title>Paenibacillus hexagrammi sp. nov., a novel bacterium isolated from the gut content of Hexagrammos agrammus.</title>
        <authorList>
            <person name="Jung H.K."/>
            <person name="Kim D.G."/>
            <person name="Zin H."/>
            <person name="Park J."/>
            <person name="Jung H."/>
            <person name="Kim Y.O."/>
            <person name="Kong H.J."/>
            <person name="Kim J.W."/>
            <person name="Kim Y.S."/>
        </authorList>
    </citation>
    <scope>NUCLEOTIDE SEQUENCE [LARGE SCALE GENOMIC DNA]</scope>
    <source>
        <strain evidence="1 2">YPD9-1</strain>
    </source>
</reference>
<dbReference type="RefSeq" id="WP_235123107.1">
    <property type="nucleotide sequence ID" value="NZ_CP090979.1"/>
</dbReference>
<keyword evidence="1" id="KW-0614">Plasmid</keyword>